<reference evidence="3" key="1">
    <citation type="journal article" date="2020" name="Fungal Divers.">
        <title>Resolving the Mortierellaceae phylogeny through synthesis of multi-gene phylogenetics and phylogenomics.</title>
        <authorList>
            <person name="Vandepol N."/>
            <person name="Liber J."/>
            <person name="Desiro A."/>
            <person name="Na H."/>
            <person name="Kennedy M."/>
            <person name="Barry K."/>
            <person name="Grigoriev I.V."/>
            <person name="Miller A.N."/>
            <person name="O'Donnell K."/>
            <person name="Stajich J.E."/>
            <person name="Bonito G."/>
        </authorList>
    </citation>
    <scope>NUCLEOTIDE SEQUENCE</scope>
    <source>
        <strain evidence="3">KOD1015</strain>
    </source>
</reference>
<keyword evidence="1" id="KW-0175">Coiled coil</keyword>
<dbReference type="GO" id="GO:0070652">
    <property type="term" value="C:HAUS complex"/>
    <property type="evidence" value="ECO:0007669"/>
    <property type="project" value="InterPro"/>
</dbReference>
<feature type="coiled-coil region" evidence="1">
    <location>
        <begin position="238"/>
        <end position="265"/>
    </location>
</feature>
<dbReference type="PANTHER" id="PTHR16219">
    <property type="entry name" value="AUGMIN SUBUNIT 4 FAMILY MEMBER"/>
    <property type="match status" value="1"/>
</dbReference>
<evidence type="ECO:0000256" key="1">
    <source>
        <dbReference type="SAM" id="Coils"/>
    </source>
</evidence>
<evidence type="ECO:0000313" key="3">
    <source>
        <dbReference type="EMBL" id="KAF9580679.1"/>
    </source>
</evidence>
<dbReference type="OrthoDB" id="66964at2759"/>
<dbReference type="PANTHER" id="PTHR16219:SF1">
    <property type="entry name" value="HAUS AUGMIN-LIKE COMPLEX SUBUNIT 4"/>
    <property type="match status" value="1"/>
</dbReference>
<accession>A0A9P6FSK4</accession>
<dbReference type="Proteomes" id="UP000780801">
    <property type="component" value="Unassembled WGS sequence"/>
</dbReference>
<name>A0A9P6FSK4_9FUNG</name>
<comment type="caution">
    <text evidence="3">The sequence shown here is derived from an EMBL/GenBank/DDBJ whole genome shotgun (WGS) entry which is preliminary data.</text>
</comment>
<dbReference type="AlphaFoldDB" id="A0A9P6FSK4"/>
<dbReference type="Pfam" id="PF14735">
    <property type="entry name" value="HAUS4"/>
    <property type="match status" value="1"/>
</dbReference>
<evidence type="ECO:0000313" key="4">
    <source>
        <dbReference type="Proteomes" id="UP000780801"/>
    </source>
</evidence>
<organism evidence="3 4">
    <name type="scientific">Lunasporangiospora selenospora</name>
    <dbReference type="NCBI Taxonomy" id="979761"/>
    <lineage>
        <taxon>Eukaryota</taxon>
        <taxon>Fungi</taxon>
        <taxon>Fungi incertae sedis</taxon>
        <taxon>Mucoromycota</taxon>
        <taxon>Mortierellomycotina</taxon>
        <taxon>Mortierellomycetes</taxon>
        <taxon>Mortierellales</taxon>
        <taxon>Mortierellaceae</taxon>
        <taxon>Lunasporangiospora</taxon>
    </lineage>
</organism>
<dbReference type="InterPro" id="IPR029327">
    <property type="entry name" value="HAUS4"/>
</dbReference>
<dbReference type="GO" id="GO:0051225">
    <property type="term" value="P:spindle assembly"/>
    <property type="evidence" value="ECO:0007669"/>
    <property type="project" value="InterPro"/>
</dbReference>
<feature type="region of interest" description="Disordered" evidence="2">
    <location>
        <begin position="1"/>
        <end position="37"/>
    </location>
</feature>
<gene>
    <name evidence="3" type="ORF">BGW38_002578</name>
</gene>
<evidence type="ECO:0000256" key="2">
    <source>
        <dbReference type="SAM" id="MobiDB-lite"/>
    </source>
</evidence>
<sequence length="298" mass="33681">MPLASLSSATAVPQSASPSQGLAATDPSGTSFSSPPTEPLLSFFLEEGSSEEDVDTFTLMQLQPHIEALEGFAPLMTRVIQHSIHERSQLVLMFLRRHIASSGATGDRNLYASRNNLLTTPASDRDSQKSSTRVIQELNDAIDQIKAKVMALEMSKQESALVDKNVLQRVHELVEILQKSMDVLWELLVEFKLKYQKQQDQVFVDGYSQLVESVVQKLQIKKLELRKTVYDPDTILKLSVIRDQLDALEQQLQRQASENSELVEQYRSAGKDFNDIVQAYTEVKERIETVQDDIRRLF</sequence>
<dbReference type="EMBL" id="JAABOA010001910">
    <property type="protein sequence ID" value="KAF9580679.1"/>
    <property type="molecule type" value="Genomic_DNA"/>
</dbReference>
<protein>
    <submittedName>
        <fullName evidence="3">Uncharacterized protein</fullName>
    </submittedName>
</protein>
<feature type="compositionally biased region" description="Polar residues" evidence="2">
    <location>
        <begin position="1"/>
        <end position="35"/>
    </location>
</feature>
<proteinExistence type="predicted"/>
<dbReference type="GO" id="GO:0051011">
    <property type="term" value="F:microtubule minus-end binding"/>
    <property type="evidence" value="ECO:0007669"/>
    <property type="project" value="TreeGrafter"/>
</dbReference>
<keyword evidence="4" id="KW-1185">Reference proteome</keyword>